<sequence length="250" mass="28043">MVIANTQSTKEALDRIPLEPGSPGVLSRTFRAVIPFYHDPRARAKAAIVAQYHKHLHHVQDEIDILLIEANTILGFLYALENHLDSIYKFASEDNAQVQLSRDEILGHLWTLTGIWNTITGASSTAVGGWRLSNLIGRGSGSREGGSSRSKLSDYDRQIGLLRHVTENRKSVWAHVTGVIMKLKTMHAGLENLHERTNATKYRRDGTDIPLSVHLGYVQRGAERLEAERKRSKKMEDDVVKKILDLAHGR</sequence>
<evidence type="ECO:0000313" key="1">
    <source>
        <dbReference type="EMBL" id="KZF22086.1"/>
    </source>
</evidence>
<organism evidence="1 2">
    <name type="scientific">Xylona heveae (strain CBS 132557 / TC161)</name>
    <dbReference type="NCBI Taxonomy" id="1328760"/>
    <lineage>
        <taxon>Eukaryota</taxon>
        <taxon>Fungi</taxon>
        <taxon>Dikarya</taxon>
        <taxon>Ascomycota</taxon>
        <taxon>Pezizomycotina</taxon>
        <taxon>Xylonomycetes</taxon>
        <taxon>Xylonales</taxon>
        <taxon>Xylonaceae</taxon>
        <taxon>Xylona</taxon>
    </lineage>
</organism>
<dbReference type="Proteomes" id="UP000076632">
    <property type="component" value="Unassembled WGS sequence"/>
</dbReference>
<name>A0A165GE88_XYLHT</name>
<gene>
    <name evidence="1" type="ORF">L228DRAFT_146078</name>
</gene>
<evidence type="ECO:0000313" key="2">
    <source>
        <dbReference type="Proteomes" id="UP000076632"/>
    </source>
</evidence>
<proteinExistence type="predicted"/>
<dbReference type="GeneID" id="28894363"/>
<keyword evidence="2" id="KW-1185">Reference proteome</keyword>
<dbReference type="InParanoid" id="A0A165GE88"/>
<reference evidence="1 2" key="1">
    <citation type="journal article" date="2016" name="Fungal Biol.">
        <title>The genome of Xylona heveae provides a window into fungal endophytism.</title>
        <authorList>
            <person name="Gazis R."/>
            <person name="Kuo A."/>
            <person name="Riley R."/>
            <person name="LaButti K."/>
            <person name="Lipzen A."/>
            <person name="Lin J."/>
            <person name="Amirebrahimi M."/>
            <person name="Hesse C.N."/>
            <person name="Spatafora J.W."/>
            <person name="Henrissat B."/>
            <person name="Hainaut M."/>
            <person name="Grigoriev I.V."/>
            <person name="Hibbett D.S."/>
        </authorList>
    </citation>
    <scope>NUCLEOTIDE SEQUENCE [LARGE SCALE GENOMIC DNA]</scope>
    <source>
        <strain evidence="1 2">TC161</strain>
    </source>
</reference>
<dbReference type="OrthoDB" id="4179406at2759"/>
<protein>
    <submittedName>
        <fullName evidence="1">Uncharacterized protein</fullName>
    </submittedName>
</protein>
<dbReference type="RefSeq" id="XP_018187641.1">
    <property type="nucleotide sequence ID" value="XM_018329226.1"/>
</dbReference>
<dbReference type="AlphaFoldDB" id="A0A165GE88"/>
<dbReference type="STRING" id="1328760.A0A165GE88"/>
<accession>A0A165GE88</accession>
<dbReference type="EMBL" id="KV407459">
    <property type="protein sequence ID" value="KZF22086.1"/>
    <property type="molecule type" value="Genomic_DNA"/>
</dbReference>